<accession>A0AAU8JME3</accession>
<organism evidence="1">
    <name type="scientific">Planktothricoides raciborskii GIHE-MW2</name>
    <dbReference type="NCBI Taxonomy" id="2792601"/>
    <lineage>
        <taxon>Bacteria</taxon>
        <taxon>Bacillati</taxon>
        <taxon>Cyanobacteriota</taxon>
        <taxon>Cyanophyceae</taxon>
        <taxon>Oscillatoriophycideae</taxon>
        <taxon>Oscillatoriales</taxon>
        <taxon>Oscillatoriaceae</taxon>
        <taxon>Planktothricoides</taxon>
    </lineage>
</organism>
<reference evidence="1" key="1">
    <citation type="submission" date="2024-07" db="EMBL/GenBank/DDBJ databases">
        <authorList>
            <person name="Kim Y.J."/>
            <person name="Jeong J.Y."/>
        </authorList>
    </citation>
    <scope>NUCLEOTIDE SEQUENCE</scope>
    <source>
        <strain evidence="1">GIHE-MW2</strain>
    </source>
</reference>
<gene>
    <name evidence="1" type="ORF">ABWT76_002388</name>
</gene>
<name>A0AAU8JME3_9CYAN</name>
<protein>
    <submittedName>
        <fullName evidence="1">Uncharacterized protein</fullName>
    </submittedName>
</protein>
<proteinExistence type="predicted"/>
<dbReference type="EMBL" id="CP159837">
    <property type="protein sequence ID" value="XCM39456.1"/>
    <property type="molecule type" value="Genomic_DNA"/>
</dbReference>
<sequence length="128" mass="15086">MPLTNLKWTKNIRRADGAWAYSEFKAYHLFKLEWKDNEPNANKPEKDDLILLRQKGYVTHLVRVLDYKAEREVGQGDYNIYRIVESLWTIDFGHPPGWAKADQMFGYSVTYQGGNVMELESLPTFRQR</sequence>
<dbReference type="RefSeq" id="WP_054469789.1">
    <property type="nucleotide sequence ID" value="NZ_CP159837.1"/>
</dbReference>
<dbReference type="AlphaFoldDB" id="A0AAU8JME3"/>
<evidence type="ECO:0000313" key="1">
    <source>
        <dbReference type="EMBL" id="XCM39456.1"/>
    </source>
</evidence>